<evidence type="ECO:0000256" key="1">
    <source>
        <dbReference type="SAM" id="Phobius"/>
    </source>
</evidence>
<keyword evidence="1" id="KW-0812">Transmembrane</keyword>
<dbReference type="RefSeq" id="WP_323356871.1">
    <property type="nucleotide sequence ID" value="NZ_JAYGHY010000028.1"/>
</dbReference>
<evidence type="ECO:0000313" key="3">
    <source>
        <dbReference type="Proteomes" id="UP001302329"/>
    </source>
</evidence>
<accession>A0ABU5SWF4</accession>
<sequence>MAHPSAAQIARLGRQGVALFFVFMLSAELPSQVFHLTQHLIGPGRGAIAESLEHLGVLLVYLLALVCALFLAQQELCRTRLLASYPPHEPIPLAMHVLGLVWGLLAVFLLR</sequence>
<gene>
    <name evidence="2" type="ORF">VB739_09725</name>
</gene>
<reference evidence="2 3" key="1">
    <citation type="submission" date="2023-12" db="EMBL/GenBank/DDBJ databases">
        <title>Baltic Sea Cyanobacteria.</title>
        <authorList>
            <person name="Delbaje E."/>
            <person name="Fewer D.P."/>
            <person name="Shishido T.K."/>
        </authorList>
    </citation>
    <scope>NUCLEOTIDE SEQUENCE [LARGE SCALE GENOMIC DNA]</scope>
    <source>
        <strain evidence="2 3">UHCC 0281</strain>
    </source>
</reference>
<name>A0ABU5SWF4_9CYAN</name>
<feature type="transmembrane region" description="Helical" evidence="1">
    <location>
        <begin position="54"/>
        <end position="72"/>
    </location>
</feature>
<keyword evidence="3" id="KW-1185">Reference proteome</keyword>
<feature type="transmembrane region" description="Helical" evidence="1">
    <location>
        <begin position="93"/>
        <end position="110"/>
    </location>
</feature>
<keyword evidence="1" id="KW-0472">Membrane</keyword>
<comment type="caution">
    <text evidence="2">The sequence shown here is derived from an EMBL/GenBank/DDBJ whole genome shotgun (WGS) entry which is preliminary data.</text>
</comment>
<proteinExistence type="predicted"/>
<dbReference type="EMBL" id="JAYGHY010000028">
    <property type="protein sequence ID" value="MEA5442829.1"/>
    <property type="molecule type" value="Genomic_DNA"/>
</dbReference>
<protein>
    <submittedName>
        <fullName evidence="2">Uncharacterized protein</fullName>
    </submittedName>
</protein>
<organism evidence="2 3">
    <name type="scientific">Cyanobium gracile UHCC 0281</name>
    <dbReference type="NCBI Taxonomy" id="3110309"/>
    <lineage>
        <taxon>Bacteria</taxon>
        <taxon>Bacillati</taxon>
        <taxon>Cyanobacteriota</taxon>
        <taxon>Cyanophyceae</taxon>
        <taxon>Synechococcales</taxon>
        <taxon>Prochlorococcaceae</taxon>
        <taxon>Cyanobium</taxon>
    </lineage>
</organism>
<keyword evidence="1" id="KW-1133">Transmembrane helix</keyword>
<dbReference type="Proteomes" id="UP001302329">
    <property type="component" value="Unassembled WGS sequence"/>
</dbReference>
<evidence type="ECO:0000313" key="2">
    <source>
        <dbReference type="EMBL" id="MEA5442829.1"/>
    </source>
</evidence>